<feature type="compositionally biased region" description="Polar residues" evidence="3">
    <location>
        <begin position="529"/>
        <end position="538"/>
    </location>
</feature>
<dbReference type="InterPro" id="IPR050496">
    <property type="entry name" value="SNF2_RAD54_helicase_repair"/>
</dbReference>
<dbReference type="OrthoDB" id="1694576at2759"/>
<dbReference type="GO" id="GO:0003723">
    <property type="term" value="F:RNA binding"/>
    <property type="evidence" value="ECO:0007669"/>
    <property type="project" value="UniProtKB-UniRule"/>
</dbReference>
<organism evidence="5 6">
    <name type="scientific">Dichanthelium oligosanthes</name>
    <dbReference type="NCBI Taxonomy" id="888268"/>
    <lineage>
        <taxon>Eukaryota</taxon>
        <taxon>Viridiplantae</taxon>
        <taxon>Streptophyta</taxon>
        <taxon>Embryophyta</taxon>
        <taxon>Tracheophyta</taxon>
        <taxon>Spermatophyta</taxon>
        <taxon>Magnoliopsida</taxon>
        <taxon>Liliopsida</taxon>
        <taxon>Poales</taxon>
        <taxon>Poaceae</taxon>
        <taxon>PACMAD clade</taxon>
        <taxon>Panicoideae</taxon>
        <taxon>Panicodae</taxon>
        <taxon>Paniceae</taxon>
        <taxon>Dichantheliinae</taxon>
        <taxon>Dichanthelium</taxon>
    </lineage>
</organism>
<keyword evidence="1" id="KW-0378">Hydrolase</keyword>
<dbReference type="CDD" id="cd00105">
    <property type="entry name" value="KH-I"/>
    <property type="match status" value="1"/>
</dbReference>
<evidence type="ECO:0000313" key="6">
    <source>
        <dbReference type="Proteomes" id="UP000095767"/>
    </source>
</evidence>
<feature type="domain" description="Helicase C-terminal" evidence="4">
    <location>
        <begin position="135"/>
        <end position="317"/>
    </location>
</feature>
<dbReference type="CDD" id="cd18793">
    <property type="entry name" value="SF2_C_SNF"/>
    <property type="match status" value="1"/>
</dbReference>
<dbReference type="PROSITE" id="PS51194">
    <property type="entry name" value="HELICASE_CTER"/>
    <property type="match status" value="1"/>
</dbReference>
<dbReference type="SUPFAM" id="SSF54791">
    <property type="entry name" value="Eukaryotic type KH-domain (KH-domain type I)"/>
    <property type="match status" value="1"/>
</dbReference>
<name>A0A1E5VM47_9POAL</name>
<dbReference type="Pfam" id="PF00013">
    <property type="entry name" value="KH_1"/>
    <property type="match status" value="1"/>
</dbReference>
<dbReference type="Proteomes" id="UP000095767">
    <property type="component" value="Unassembled WGS sequence"/>
</dbReference>
<dbReference type="EMBL" id="LWDX02035188">
    <property type="protein sequence ID" value="OEL26201.1"/>
    <property type="molecule type" value="Genomic_DNA"/>
</dbReference>
<dbReference type="GO" id="GO:0016787">
    <property type="term" value="F:hydrolase activity"/>
    <property type="evidence" value="ECO:0007669"/>
    <property type="project" value="UniProtKB-KW"/>
</dbReference>
<dbReference type="InterPro" id="IPR038718">
    <property type="entry name" value="SNF2-like_sf"/>
</dbReference>
<dbReference type="AlphaFoldDB" id="A0A1E5VM47"/>
<keyword evidence="2" id="KW-0694">RNA-binding</keyword>
<dbReference type="InterPro" id="IPR027417">
    <property type="entry name" value="P-loop_NTPase"/>
</dbReference>
<dbReference type="InterPro" id="IPR004087">
    <property type="entry name" value="KH_dom"/>
</dbReference>
<dbReference type="Gene3D" id="3.30.1370.10">
    <property type="entry name" value="K Homology domain, type 1"/>
    <property type="match status" value="1"/>
</dbReference>
<dbReference type="Gene3D" id="3.40.50.300">
    <property type="entry name" value="P-loop containing nucleotide triphosphate hydrolases"/>
    <property type="match status" value="1"/>
</dbReference>
<evidence type="ECO:0000259" key="4">
    <source>
        <dbReference type="PROSITE" id="PS51194"/>
    </source>
</evidence>
<dbReference type="PROSITE" id="PS50084">
    <property type="entry name" value="KH_TYPE_1"/>
    <property type="match status" value="1"/>
</dbReference>
<gene>
    <name evidence="5" type="ORF">BAE44_0012780</name>
</gene>
<dbReference type="STRING" id="888268.A0A1E5VM47"/>
<dbReference type="GO" id="GO:0005524">
    <property type="term" value="F:ATP binding"/>
    <property type="evidence" value="ECO:0007669"/>
    <property type="project" value="InterPro"/>
</dbReference>
<dbReference type="SMART" id="SM00322">
    <property type="entry name" value="KH"/>
    <property type="match status" value="1"/>
</dbReference>
<dbReference type="InterPro" id="IPR036612">
    <property type="entry name" value="KH_dom_type_1_sf"/>
</dbReference>
<dbReference type="Pfam" id="PF00271">
    <property type="entry name" value="Helicase_C"/>
    <property type="match status" value="1"/>
</dbReference>
<accession>A0A1E5VM47</accession>
<dbReference type="Pfam" id="PF00176">
    <property type="entry name" value="SNF2-rel_dom"/>
    <property type="match status" value="1"/>
</dbReference>
<dbReference type="PANTHER" id="PTHR45629">
    <property type="entry name" value="SNF2/RAD54 FAMILY MEMBER"/>
    <property type="match status" value="1"/>
</dbReference>
<protein>
    <recommendedName>
        <fullName evidence="4">Helicase C-terminal domain-containing protein</fullName>
    </recommendedName>
</protein>
<feature type="compositionally biased region" description="Polar residues" evidence="3">
    <location>
        <begin position="550"/>
        <end position="562"/>
    </location>
</feature>
<feature type="region of interest" description="Disordered" evidence="3">
    <location>
        <begin position="518"/>
        <end position="614"/>
    </location>
</feature>
<dbReference type="InterPro" id="IPR004088">
    <property type="entry name" value="KH_dom_type_1"/>
</dbReference>
<evidence type="ECO:0000256" key="3">
    <source>
        <dbReference type="SAM" id="MobiDB-lite"/>
    </source>
</evidence>
<dbReference type="InterPro" id="IPR001650">
    <property type="entry name" value="Helicase_C-like"/>
</dbReference>
<dbReference type="Gene3D" id="3.40.50.10810">
    <property type="entry name" value="Tandem AAA-ATPase domain"/>
    <property type="match status" value="1"/>
</dbReference>
<evidence type="ECO:0000313" key="5">
    <source>
        <dbReference type="EMBL" id="OEL26201.1"/>
    </source>
</evidence>
<evidence type="ECO:0000256" key="2">
    <source>
        <dbReference type="PROSITE-ProRule" id="PRU00117"/>
    </source>
</evidence>
<dbReference type="SUPFAM" id="SSF52540">
    <property type="entry name" value="P-loop containing nucleoside triphosphate hydrolases"/>
    <property type="match status" value="2"/>
</dbReference>
<dbReference type="InterPro" id="IPR000330">
    <property type="entry name" value="SNF2_N"/>
</dbReference>
<dbReference type="PANTHER" id="PTHR45629:SF7">
    <property type="entry name" value="DNA EXCISION REPAIR PROTEIN ERCC-6-RELATED"/>
    <property type="match status" value="1"/>
</dbReference>
<feature type="compositionally biased region" description="Polar residues" evidence="3">
    <location>
        <begin position="574"/>
        <end position="591"/>
    </location>
</feature>
<dbReference type="InterPro" id="IPR049730">
    <property type="entry name" value="SNF2/RAD54-like_C"/>
</dbReference>
<dbReference type="SMART" id="SM00490">
    <property type="entry name" value="HELICc"/>
    <property type="match status" value="1"/>
</dbReference>
<reference evidence="5 6" key="1">
    <citation type="submission" date="2016-09" db="EMBL/GenBank/DDBJ databases">
        <title>The draft genome of Dichanthelium oligosanthes: A C3 panicoid grass species.</title>
        <authorList>
            <person name="Studer A.J."/>
            <person name="Schnable J.C."/>
            <person name="Brutnell T.P."/>
        </authorList>
    </citation>
    <scope>NUCLEOTIDE SEQUENCE [LARGE SCALE GENOMIC DNA]</scope>
    <source>
        <strain evidence="6">cv. Kellogg 1175</strain>
        <tissue evidence="5">Leaf</tissue>
    </source>
</reference>
<keyword evidence="6" id="KW-1185">Reference proteome</keyword>
<evidence type="ECO:0000256" key="1">
    <source>
        <dbReference type="ARBA" id="ARBA00022801"/>
    </source>
</evidence>
<proteinExistence type="predicted"/>
<dbReference type="GO" id="GO:0015616">
    <property type="term" value="F:DNA translocase activity"/>
    <property type="evidence" value="ECO:0007669"/>
    <property type="project" value="TreeGrafter"/>
</dbReference>
<comment type="caution">
    <text evidence="5">The sequence shown here is derived from an EMBL/GenBank/DDBJ whole genome shotgun (WGS) entry which is preliminary data.</text>
</comment>
<sequence>MTQHFEENRAYSLPGDLYRILKPHQKQGLEWFWGIHCQHPGAIVADEMGLGKTLQVSLYKELYKTNTNKIIQHCHDRTSFPQSHISTDICNTPSRLLQICDGAWDETPTKMMAMKLLDPLKIADEVYRSNDNSCKITSILNLCVKFVGIARKEGTQDPHIFTTLIYVGRAAGDTPATWCNLSFYTLKAIDPVVGGGVLRIDGSLNKKKRDELIEKFKSKDGPRIFLLSAKAGGEGLDLTAATRVIIVDDPSWNNSDDNQTACRIYRLGQNEDITIYRLFTCGTIEEHYYKTQDGKVLRLPERGFDPSEIQELLENTIGNAFELDGEHLKFLRSHCLVAGLTDQNLVLSKDESSFSDLSEDERLVSFVSIYVIRRNTEKPIGFQLPCKKQDMEPKELGNTVTIHVIEIPENKADENLEIYLFVPEDKIGWIIETKGRNIKAMELESGATIKNINTTGRFRISGTKTQVDAAKVLMSAIIDKVPVTLNYNFCLVIIAISMTFGPSCLFDLVSCNEPSRPTFPQYGDRKESSAQLAGSRSGSFGVDQGYHSPRMTQQTTLPQVVPSNLGIKSKYGDPNTSSSQQTSSKIGNYSGSYGAEQGYHTPRTTQPTTPPQVVPSHLGTRSAYYGQRGSGFPDYHSGPFATYGCCGTVEQIPTL</sequence>